<accession>I3SFK0</accession>
<dbReference type="AlphaFoldDB" id="I3SFK0"/>
<dbReference type="EMBL" id="BT139247">
    <property type="protein sequence ID" value="AFK39042.1"/>
    <property type="molecule type" value="mRNA"/>
</dbReference>
<name>I3SFK0_MEDTR</name>
<organism evidence="1">
    <name type="scientific">Medicago truncatula</name>
    <name type="common">Barrel medic</name>
    <name type="synonym">Medicago tribuloides</name>
    <dbReference type="NCBI Taxonomy" id="3880"/>
    <lineage>
        <taxon>Eukaryota</taxon>
        <taxon>Viridiplantae</taxon>
        <taxon>Streptophyta</taxon>
        <taxon>Embryophyta</taxon>
        <taxon>Tracheophyta</taxon>
        <taxon>Spermatophyta</taxon>
        <taxon>Magnoliopsida</taxon>
        <taxon>eudicotyledons</taxon>
        <taxon>Gunneridae</taxon>
        <taxon>Pentapetalae</taxon>
        <taxon>rosids</taxon>
        <taxon>fabids</taxon>
        <taxon>Fabales</taxon>
        <taxon>Fabaceae</taxon>
        <taxon>Papilionoideae</taxon>
        <taxon>50 kb inversion clade</taxon>
        <taxon>NPAAA clade</taxon>
        <taxon>Hologalegina</taxon>
        <taxon>IRL clade</taxon>
        <taxon>Trifolieae</taxon>
        <taxon>Medicago</taxon>
    </lineage>
</organism>
<sequence>MSNKNTIITQQQLRSWFIQHLIQGFEKAGLGRPGITTPLGPIWLRAIKLTTRVANSSGTSS</sequence>
<protein>
    <submittedName>
        <fullName evidence="1">Uncharacterized protein</fullName>
    </submittedName>
</protein>
<evidence type="ECO:0000313" key="1">
    <source>
        <dbReference type="EMBL" id="AFK39042.1"/>
    </source>
</evidence>
<proteinExistence type="evidence at transcript level"/>
<reference evidence="1" key="1">
    <citation type="submission" date="2012-05" db="EMBL/GenBank/DDBJ databases">
        <authorList>
            <person name="Krishnakumar V."/>
            <person name="Cheung F."/>
            <person name="Xiao Y."/>
            <person name="Chan A."/>
            <person name="Moskal W.A."/>
            <person name="Town C.D."/>
        </authorList>
    </citation>
    <scope>NUCLEOTIDE SEQUENCE</scope>
</reference>